<protein>
    <submittedName>
        <fullName evidence="1">Colanic acid biosynthesis glycosyltransferase WcaL</fullName>
    </submittedName>
</protein>
<accession>A0A432MNF3</accession>
<dbReference type="Proteomes" id="UP000280296">
    <property type="component" value="Unassembled WGS sequence"/>
</dbReference>
<sequence length="407" mass="43947">MNSHPMPSTTFIRREISALEAQGWPVVRYAVRDSGLPRVDPDDQREYDLTRRLLDAGPLALLGALIVEAIGRPSRFLRALGGAWRLARRSERGLAIHLIYLAESCLLRRWAARDEVGHLHVHFGTNSAAVAMLCRLLGGPSYSLTVHGPVEFDAPQTLALDEKVRHATFAVAISSFGRSQLWRWADPADWDKVHVVHCGLDVDFLHQEPTPPSGAPRLLNIGRLSAEKGQLVLIRAAAELARRGREFELTLIGDGALRPALEAEIARLGLEGSVLLAGWRSGADVRQALLASRALVQSSFAEGLPVVIMEALALHRPVISTAIAGIPELVRPGESGWLVPAGAVSELADAMEAALEADPAELFRMGAAGSARVQADHDVRTEAARLASLFPTLDRDPAPRAEAHAPA</sequence>
<dbReference type="SUPFAM" id="SSF53756">
    <property type="entry name" value="UDP-Glycosyltransferase/glycogen phosphorylase"/>
    <property type="match status" value="1"/>
</dbReference>
<dbReference type="InterPro" id="IPR050194">
    <property type="entry name" value="Glycosyltransferase_grp1"/>
</dbReference>
<comment type="caution">
    <text evidence="1">The sequence shown here is derived from an EMBL/GenBank/DDBJ whole genome shotgun (WGS) entry which is preliminary data.</text>
</comment>
<keyword evidence="1" id="KW-0808">Transferase</keyword>
<dbReference type="Gene3D" id="3.40.50.2000">
    <property type="entry name" value="Glycogen Phosphorylase B"/>
    <property type="match status" value="2"/>
</dbReference>
<keyword evidence="2" id="KW-1185">Reference proteome</keyword>
<dbReference type="AlphaFoldDB" id="A0A432MNF3"/>
<proteinExistence type="predicted"/>
<name>A0A432MNF3_9BACT</name>
<gene>
    <name evidence="1" type="ORF">TsocGM_04855</name>
</gene>
<evidence type="ECO:0000313" key="1">
    <source>
        <dbReference type="EMBL" id="RUL88971.1"/>
    </source>
</evidence>
<reference evidence="1 2" key="2">
    <citation type="submission" date="2019-01" db="EMBL/GenBank/DDBJ databases">
        <title>Tautonia sociabilis, a novel thermotolerant planctomycete of Isosphaeraceae family, isolated from a 4000 m deep subterranean habitat.</title>
        <authorList>
            <person name="Kovaleva O.L."/>
            <person name="Elcheninov A.G."/>
            <person name="Van Heerden E."/>
            <person name="Toshchakov S.V."/>
            <person name="Novikov A."/>
            <person name="Bonch-Osmolovskaya E.A."/>
            <person name="Kublanov I.V."/>
        </authorList>
    </citation>
    <scope>NUCLEOTIDE SEQUENCE [LARGE SCALE GENOMIC DNA]</scope>
    <source>
        <strain evidence="1 2">GM2012</strain>
    </source>
</reference>
<dbReference type="PANTHER" id="PTHR45947:SF15">
    <property type="entry name" value="TEICHURONIC ACID BIOSYNTHESIS GLYCOSYLTRANSFERASE TUAC-RELATED"/>
    <property type="match status" value="1"/>
</dbReference>
<dbReference type="GO" id="GO:0016757">
    <property type="term" value="F:glycosyltransferase activity"/>
    <property type="evidence" value="ECO:0007669"/>
    <property type="project" value="TreeGrafter"/>
</dbReference>
<dbReference type="OrthoDB" id="73743at2"/>
<dbReference type="PANTHER" id="PTHR45947">
    <property type="entry name" value="SULFOQUINOVOSYL TRANSFERASE SQD2"/>
    <property type="match status" value="1"/>
</dbReference>
<dbReference type="Pfam" id="PF13692">
    <property type="entry name" value="Glyco_trans_1_4"/>
    <property type="match status" value="1"/>
</dbReference>
<evidence type="ECO:0000313" key="2">
    <source>
        <dbReference type="Proteomes" id="UP000280296"/>
    </source>
</evidence>
<reference evidence="1 2" key="1">
    <citation type="submission" date="2018-12" db="EMBL/GenBank/DDBJ databases">
        <authorList>
            <person name="Toschakov S.V."/>
        </authorList>
    </citation>
    <scope>NUCLEOTIDE SEQUENCE [LARGE SCALE GENOMIC DNA]</scope>
    <source>
        <strain evidence="1 2">GM2012</strain>
    </source>
</reference>
<organism evidence="1 2">
    <name type="scientific">Tautonia sociabilis</name>
    <dbReference type="NCBI Taxonomy" id="2080755"/>
    <lineage>
        <taxon>Bacteria</taxon>
        <taxon>Pseudomonadati</taxon>
        <taxon>Planctomycetota</taxon>
        <taxon>Planctomycetia</taxon>
        <taxon>Isosphaerales</taxon>
        <taxon>Isosphaeraceae</taxon>
        <taxon>Tautonia</taxon>
    </lineage>
</organism>
<dbReference type="EMBL" id="RYZH01000006">
    <property type="protein sequence ID" value="RUL88971.1"/>
    <property type="molecule type" value="Genomic_DNA"/>
</dbReference>